<evidence type="ECO:0000313" key="2">
    <source>
        <dbReference type="EMBL" id="SCQ17021.1"/>
    </source>
</evidence>
<dbReference type="VEuPathDB" id="PlasmoDB:POWCR01_140040700"/>
<gene>
    <name evidence="2" type="primary">PocGH01_14046500</name>
    <name evidence="2" type="ORF">POCGH01_14046500</name>
</gene>
<dbReference type="Proteomes" id="UP000242942">
    <property type="component" value="Chromosome 14"/>
</dbReference>
<protein>
    <submittedName>
        <fullName evidence="2">Uncharacterized protein</fullName>
    </submittedName>
</protein>
<proteinExistence type="predicted"/>
<evidence type="ECO:0000313" key="3">
    <source>
        <dbReference type="Proteomes" id="UP000242942"/>
    </source>
</evidence>
<keyword evidence="1" id="KW-0175">Coiled coil</keyword>
<dbReference type="OrthoDB" id="392343at2759"/>
<dbReference type="AlphaFoldDB" id="A0A1D3UA55"/>
<evidence type="ECO:0000256" key="1">
    <source>
        <dbReference type="SAM" id="Coils"/>
    </source>
</evidence>
<feature type="coiled-coil region" evidence="1">
    <location>
        <begin position="84"/>
        <end position="177"/>
    </location>
</feature>
<sequence length="638" mass="76648">MSSQIGSNYLNNVYTEFNLFNNFLRDLSQKIKSSNNEKYTLIYDSCIENAYNIQNKFYAWNNNEEDIDEKFMEYFSQNFIINIKTFLRNNFDSIDENLENLKIRNRKLIEKLKAGLENAENQENYIYELERSLKTEKEKNRNVHNLLEKISTLVKENEKLKNKNEQLEMSSWKQQEENSKIKIELKKFLSLEKKKKKSNDKKHSYSMLNKNISTLFKEINNNMQKNKNDKVFLKRKRSYSFNFLHTLKNSMLSDTNIQNQHRGQYLNKRKNYSTPNPIKNNTFDDNHDVDDEIKEEQILHCSEKHMQGCESSYNMNNSATFLIRGGDKRGICGNNLSDYKIEKNVNFLCTHEKDTVDRNIEYANKEITKKIQRHCGKDLASKNELRKIYHIEDYPTYHCNYLPSHNTTLLMDIRRTLKLNRTVLMNTILKKRIHRIRKRKMGNSGRLFKLQKSKIITEAHSEGDQMNVASNMIIEDCRSTIHNFYECIKEDIRIITEQDDNLNLELFSNYFKNIIKEIRNEKNKLKKKKIDKITRKLLRQIDSYRLREKDFFYNITDIENKCDKQLNLSYNKYDSFDLRKILKNNYDEQQDFNSDNEEPLSFSFYKNRNIRIIDRLKDLKNNISFFKFYDLVDFPNKL</sequence>
<keyword evidence="3" id="KW-1185">Reference proteome</keyword>
<dbReference type="VEuPathDB" id="PlasmoDB:PocGH01_14046500"/>
<organism evidence="2 3">
    <name type="scientific">Plasmodium ovale</name>
    <name type="common">malaria parasite P. ovale</name>
    <dbReference type="NCBI Taxonomy" id="36330"/>
    <lineage>
        <taxon>Eukaryota</taxon>
        <taxon>Sar</taxon>
        <taxon>Alveolata</taxon>
        <taxon>Apicomplexa</taxon>
        <taxon>Aconoidasida</taxon>
        <taxon>Haemosporida</taxon>
        <taxon>Plasmodiidae</taxon>
        <taxon>Plasmodium</taxon>
        <taxon>Plasmodium (Plasmodium)</taxon>
    </lineage>
</organism>
<reference evidence="2 3" key="1">
    <citation type="submission" date="2016-06" db="EMBL/GenBank/DDBJ databases">
        <authorList>
            <consortium name="Pathogen Informatics"/>
        </authorList>
    </citation>
    <scope>NUCLEOTIDE SEQUENCE [LARGE SCALE GENOMIC DNA]</scope>
    <source>
        <strain evidence="2">PocGH01</strain>
    </source>
</reference>
<dbReference type="EMBL" id="LT594595">
    <property type="protein sequence ID" value="SCQ17021.1"/>
    <property type="molecule type" value="Genomic_DNA"/>
</dbReference>
<name>A0A1D3UA55_PLAOA</name>
<accession>A0A1D3UA55</accession>